<accession>A0A4Y9YKW7</accession>
<name>A0A4Y9YKW7_9AGAM</name>
<feature type="region of interest" description="Disordered" evidence="2">
    <location>
        <begin position="122"/>
        <end position="149"/>
    </location>
</feature>
<organism evidence="3 4">
    <name type="scientific">Dentipellis fragilis</name>
    <dbReference type="NCBI Taxonomy" id="205917"/>
    <lineage>
        <taxon>Eukaryota</taxon>
        <taxon>Fungi</taxon>
        <taxon>Dikarya</taxon>
        <taxon>Basidiomycota</taxon>
        <taxon>Agaricomycotina</taxon>
        <taxon>Agaricomycetes</taxon>
        <taxon>Russulales</taxon>
        <taxon>Hericiaceae</taxon>
        <taxon>Dentipellis</taxon>
    </lineage>
</organism>
<sequence length="257" mass="27664">MQHKSHKIIRTSSKGVVRDRVVTRSHSQTDVPSQGAGPSHASGSNMVPAGVPPGYPTSELHPKHGHPHFPPTAPPSFLQYGQPAASSSSTTFSTSAQGSAYAAVYSRAQKAAQAMLSPTARQQLAEDERKRKKAVKAQNKRNRDVDDRVALNSVLPEDRRATSNPPGLVEVIRLAIEYIPALRGALQEALEQIADLENALELANETNGAVHVILSTRDDGDLNIRGDGRNKTDLLARLRGEIIRLRDIVATQGQAAS</sequence>
<comment type="caution">
    <text evidence="3">The sequence shown here is derived from an EMBL/GenBank/DDBJ whole genome shotgun (WGS) entry which is preliminary data.</text>
</comment>
<evidence type="ECO:0000256" key="2">
    <source>
        <dbReference type="SAM" id="MobiDB-lite"/>
    </source>
</evidence>
<dbReference type="OrthoDB" id="10473887at2759"/>
<evidence type="ECO:0000313" key="3">
    <source>
        <dbReference type="EMBL" id="TFY63055.1"/>
    </source>
</evidence>
<protein>
    <submittedName>
        <fullName evidence="3">Uncharacterized protein</fullName>
    </submittedName>
</protein>
<gene>
    <name evidence="3" type="ORF">EVG20_g6474</name>
</gene>
<dbReference type="EMBL" id="SEOQ01000434">
    <property type="protein sequence ID" value="TFY63055.1"/>
    <property type="molecule type" value="Genomic_DNA"/>
</dbReference>
<keyword evidence="4" id="KW-1185">Reference proteome</keyword>
<dbReference type="AlphaFoldDB" id="A0A4Y9YKW7"/>
<feature type="coiled-coil region" evidence="1">
    <location>
        <begin position="179"/>
        <end position="206"/>
    </location>
</feature>
<feature type="compositionally biased region" description="Basic residues" evidence="2">
    <location>
        <begin position="130"/>
        <end position="140"/>
    </location>
</feature>
<proteinExistence type="predicted"/>
<keyword evidence="1" id="KW-0175">Coiled coil</keyword>
<evidence type="ECO:0000256" key="1">
    <source>
        <dbReference type="SAM" id="Coils"/>
    </source>
</evidence>
<feature type="region of interest" description="Disordered" evidence="2">
    <location>
        <begin position="1"/>
        <end position="73"/>
    </location>
</feature>
<dbReference type="Proteomes" id="UP000298327">
    <property type="component" value="Unassembled WGS sequence"/>
</dbReference>
<reference evidence="3 4" key="1">
    <citation type="submission" date="2019-02" db="EMBL/GenBank/DDBJ databases">
        <title>Genome sequencing of the rare red list fungi Dentipellis fragilis.</title>
        <authorList>
            <person name="Buettner E."/>
            <person name="Kellner H."/>
        </authorList>
    </citation>
    <scope>NUCLEOTIDE SEQUENCE [LARGE SCALE GENOMIC DNA]</scope>
    <source>
        <strain evidence="3 4">DSM 105465</strain>
    </source>
</reference>
<evidence type="ECO:0000313" key="4">
    <source>
        <dbReference type="Proteomes" id="UP000298327"/>
    </source>
</evidence>